<evidence type="ECO:0000259" key="2">
    <source>
        <dbReference type="Pfam" id="PF03351"/>
    </source>
</evidence>
<feature type="domain" description="DOMON" evidence="2">
    <location>
        <begin position="44"/>
        <end position="164"/>
    </location>
</feature>
<gene>
    <name evidence="4" type="primary">LOC124808819</name>
</gene>
<evidence type="ECO:0000313" key="3">
    <source>
        <dbReference type="Proteomes" id="UP001652625"/>
    </source>
</evidence>
<feature type="chain" id="PRO_5045390292" evidence="1">
    <location>
        <begin position="20"/>
        <end position="196"/>
    </location>
</feature>
<dbReference type="RefSeq" id="XP_065648025.1">
    <property type="nucleotide sequence ID" value="XM_065791953.1"/>
</dbReference>
<evidence type="ECO:0000313" key="4">
    <source>
        <dbReference type="RefSeq" id="XP_065648025.1"/>
    </source>
</evidence>
<keyword evidence="1" id="KW-0732">Signal</keyword>
<dbReference type="Proteomes" id="UP001652625">
    <property type="component" value="Chromosome 03"/>
</dbReference>
<sequence length="196" mass="21822">MYRLINFILSIAFLPFILCADSILDKQCGNAVGCFRLPANCKAKDCDVLITYSYVKKHNIFEITISTNHKWAGFALGNELYEEEMIGIKGEACFEKNGIVHLVSLSATKNGSPDFKATPKEVVKLSAIKTKKGGIFCKYRRNAKSTNKFLTSLESKIYAFYAFGDKIQNNGFPAYHGYGSAGHTIKATNLKKVMLH</sequence>
<organism evidence="3 4">
    <name type="scientific">Hydra vulgaris</name>
    <name type="common">Hydra</name>
    <name type="synonym">Hydra attenuata</name>
    <dbReference type="NCBI Taxonomy" id="6087"/>
    <lineage>
        <taxon>Eukaryota</taxon>
        <taxon>Metazoa</taxon>
        <taxon>Cnidaria</taxon>
        <taxon>Hydrozoa</taxon>
        <taxon>Hydroidolina</taxon>
        <taxon>Anthoathecata</taxon>
        <taxon>Aplanulata</taxon>
        <taxon>Hydridae</taxon>
        <taxon>Hydra</taxon>
    </lineage>
</organism>
<proteinExistence type="predicted"/>
<protein>
    <submittedName>
        <fullName evidence="4">Uncharacterized protein LOC124808819 isoform X2</fullName>
    </submittedName>
</protein>
<dbReference type="InterPro" id="IPR005018">
    <property type="entry name" value="DOMON_domain"/>
</dbReference>
<keyword evidence="3" id="KW-1185">Reference proteome</keyword>
<dbReference type="GeneID" id="124808819"/>
<accession>A0ABM4BG99</accession>
<dbReference type="Pfam" id="PF03351">
    <property type="entry name" value="DOMON"/>
    <property type="match status" value="1"/>
</dbReference>
<name>A0ABM4BG99_HYDVU</name>
<reference evidence="4" key="1">
    <citation type="submission" date="2025-08" db="UniProtKB">
        <authorList>
            <consortium name="RefSeq"/>
        </authorList>
    </citation>
    <scope>IDENTIFICATION</scope>
</reference>
<feature type="signal peptide" evidence="1">
    <location>
        <begin position="1"/>
        <end position="19"/>
    </location>
</feature>
<evidence type="ECO:0000256" key="1">
    <source>
        <dbReference type="SAM" id="SignalP"/>
    </source>
</evidence>